<dbReference type="STRING" id="35756.GCA_001044155_00564"/>
<evidence type="ECO:0000256" key="1">
    <source>
        <dbReference type="ARBA" id="ARBA00004843"/>
    </source>
</evidence>
<evidence type="ECO:0000256" key="9">
    <source>
        <dbReference type="PIRSR" id="PIRSR000102-3"/>
    </source>
</evidence>
<feature type="domain" description="Lactate/malate dehydrogenase C-terminal" evidence="11">
    <location>
        <begin position="149"/>
        <end position="311"/>
    </location>
</feature>
<evidence type="ECO:0000259" key="10">
    <source>
        <dbReference type="Pfam" id="PF00056"/>
    </source>
</evidence>
<feature type="binding site" evidence="7">
    <location>
        <position position="157"/>
    </location>
    <ligand>
        <name>beta-D-fructose 1,6-bisphosphate</name>
        <dbReference type="ChEBI" id="CHEBI:32966"/>
        <note>allosteric activator</note>
    </ligand>
</feature>
<reference evidence="12 13" key="1">
    <citation type="submission" date="2018-06" db="EMBL/GenBank/DDBJ databases">
        <authorList>
            <consortium name="Pathogen Informatics"/>
            <person name="Doyle S."/>
        </authorList>
    </citation>
    <scope>NUCLEOTIDE SEQUENCE [LARGE SCALE GENOMIC DNA]</scope>
    <source>
        <strain evidence="12 13">NCTC11862</strain>
    </source>
</reference>
<feature type="binding site" evidence="9">
    <location>
        <position position="99"/>
    </location>
    <ligand>
        <name>NAD(+)</name>
        <dbReference type="ChEBI" id="CHEBI:57540"/>
    </ligand>
</feature>
<dbReference type="EC" id="1.1.1.27" evidence="3 7"/>
<comment type="subunit">
    <text evidence="7">Homotetramer.</text>
</comment>
<dbReference type="GO" id="GO:0006096">
    <property type="term" value="P:glycolytic process"/>
    <property type="evidence" value="ECO:0007669"/>
    <property type="project" value="UniProtKB-UniRule"/>
</dbReference>
<dbReference type="PANTHER" id="PTHR43128">
    <property type="entry name" value="L-2-HYDROXYCARBOXYLATE DEHYDROGENASE (NAD(P)(+))"/>
    <property type="match status" value="1"/>
</dbReference>
<feature type="binding site" evidence="9">
    <location>
        <begin position="13"/>
        <end position="18"/>
    </location>
    <ligand>
        <name>NAD(+)</name>
        <dbReference type="ChEBI" id="CHEBI:57540"/>
    </ligand>
</feature>
<keyword evidence="4 7" id="KW-0560">Oxidoreductase</keyword>
<dbReference type="Proteomes" id="UP000254467">
    <property type="component" value="Unassembled WGS sequence"/>
</dbReference>
<comment type="activity regulation">
    <text evidence="7">Allosterically activated by fructose 1,6-bisphosphate (FBP).</text>
</comment>
<accession>A0A376CL49</accession>
<keyword evidence="13" id="KW-1185">Reference proteome</keyword>
<dbReference type="UniPathway" id="UPA00554">
    <property type="reaction ID" value="UER00611"/>
</dbReference>
<evidence type="ECO:0000313" key="13">
    <source>
        <dbReference type="Proteomes" id="UP000254467"/>
    </source>
</evidence>
<dbReference type="PROSITE" id="PS00064">
    <property type="entry name" value="L_LDH"/>
    <property type="match status" value="1"/>
</dbReference>
<dbReference type="GO" id="GO:0005737">
    <property type="term" value="C:cytoplasm"/>
    <property type="evidence" value="ECO:0007669"/>
    <property type="project" value="UniProtKB-SubCell"/>
</dbReference>
<feature type="active site" description="Proton acceptor" evidence="7 8">
    <location>
        <position position="179"/>
    </location>
</feature>
<dbReference type="RefSeq" id="WP_018582365.1">
    <property type="nucleotide sequence ID" value="NZ_LDYD01000003.1"/>
</dbReference>
<dbReference type="NCBIfam" id="NF000824">
    <property type="entry name" value="PRK00066.1"/>
    <property type="match status" value="1"/>
</dbReference>
<feature type="binding site" evidence="7">
    <location>
        <position position="172"/>
    </location>
    <ligand>
        <name>beta-D-fructose 1,6-bisphosphate</name>
        <dbReference type="ChEBI" id="CHEBI:32966"/>
        <note>allosteric activator</note>
    </ligand>
</feature>
<feature type="binding site" evidence="7">
    <location>
        <position position="232"/>
    </location>
    <ligand>
        <name>substrate</name>
    </ligand>
</feature>
<evidence type="ECO:0000256" key="3">
    <source>
        <dbReference type="ARBA" id="ARBA00012967"/>
    </source>
</evidence>
<feature type="modified residue" description="Phosphotyrosine" evidence="7">
    <location>
        <position position="223"/>
    </location>
</feature>
<feature type="binding site" evidence="7">
    <location>
        <position position="92"/>
    </location>
    <ligand>
        <name>substrate</name>
    </ligand>
</feature>
<dbReference type="NCBIfam" id="TIGR01771">
    <property type="entry name" value="L-LDH-NAD"/>
    <property type="match status" value="1"/>
</dbReference>
<dbReference type="Gene3D" id="3.40.50.720">
    <property type="entry name" value="NAD(P)-binding Rossmann-like Domain"/>
    <property type="match status" value="1"/>
</dbReference>
<dbReference type="Pfam" id="PF02866">
    <property type="entry name" value="Ldh_1_C"/>
    <property type="match status" value="1"/>
</dbReference>
<feature type="binding site" evidence="7 9">
    <location>
        <position position="38"/>
    </location>
    <ligand>
        <name>NAD(+)</name>
        <dbReference type="ChEBI" id="CHEBI:57540"/>
    </ligand>
</feature>
<comment type="pathway">
    <text evidence="1 7">Fermentation; pyruvate fermentation to lactate; (S)-lactate from pyruvate: step 1/1.</text>
</comment>
<name>A0A376CL49_9CORY</name>
<feature type="binding site" evidence="7">
    <location>
        <begin position="124"/>
        <end position="127"/>
    </location>
    <ligand>
        <name>substrate</name>
    </ligand>
</feature>
<dbReference type="CDD" id="cd05291">
    <property type="entry name" value="HicDH_like"/>
    <property type="match status" value="1"/>
</dbReference>
<feature type="binding site" evidence="7">
    <location>
        <position position="43"/>
    </location>
    <ligand>
        <name>NAD(+)</name>
        <dbReference type="ChEBI" id="CHEBI:57540"/>
    </ligand>
</feature>
<proteinExistence type="inferred from homology"/>
<comment type="catalytic activity">
    <reaction evidence="6 7">
        <text>(S)-lactate + NAD(+) = pyruvate + NADH + H(+)</text>
        <dbReference type="Rhea" id="RHEA:23444"/>
        <dbReference type="ChEBI" id="CHEBI:15361"/>
        <dbReference type="ChEBI" id="CHEBI:15378"/>
        <dbReference type="ChEBI" id="CHEBI:16651"/>
        <dbReference type="ChEBI" id="CHEBI:57540"/>
        <dbReference type="ChEBI" id="CHEBI:57945"/>
        <dbReference type="EC" id="1.1.1.27"/>
    </reaction>
</comment>
<dbReference type="GO" id="GO:0006089">
    <property type="term" value="P:lactate metabolic process"/>
    <property type="evidence" value="ECO:0007669"/>
    <property type="project" value="TreeGrafter"/>
</dbReference>
<gene>
    <name evidence="12" type="primary">ldhP</name>
    <name evidence="7" type="synonym">ldh</name>
    <name evidence="12" type="ORF">NCTC11862_00822</name>
</gene>
<dbReference type="SUPFAM" id="SSF56327">
    <property type="entry name" value="LDH C-terminal domain-like"/>
    <property type="match status" value="1"/>
</dbReference>
<organism evidence="12 13">
    <name type="scientific">Corynebacterium pilosum</name>
    <dbReference type="NCBI Taxonomy" id="35756"/>
    <lineage>
        <taxon>Bacteria</taxon>
        <taxon>Bacillati</taxon>
        <taxon>Actinomycetota</taxon>
        <taxon>Actinomycetes</taxon>
        <taxon>Mycobacteriales</taxon>
        <taxon>Corynebacteriaceae</taxon>
        <taxon>Corynebacterium</taxon>
    </lineage>
</organism>
<comment type="caution">
    <text evidence="7">Lacks conserved residue(s) required for the propagation of feature annotation.</text>
</comment>
<keyword evidence="5 7" id="KW-0520">NAD</keyword>
<evidence type="ECO:0000313" key="12">
    <source>
        <dbReference type="EMBL" id="STC69045.1"/>
    </source>
</evidence>
<dbReference type="FunFam" id="3.40.50.720:FF:000018">
    <property type="entry name" value="Malate dehydrogenase"/>
    <property type="match status" value="1"/>
</dbReference>
<evidence type="ECO:0000256" key="6">
    <source>
        <dbReference type="ARBA" id="ARBA00049258"/>
    </source>
</evidence>
<dbReference type="PANTHER" id="PTHR43128:SF16">
    <property type="entry name" value="L-LACTATE DEHYDROGENASE"/>
    <property type="match status" value="1"/>
</dbReference>
<dbReference type="InterPro" id="IPR001557">
    <property type="entry name" value="L-lactate/malate_DH"/>
</dbReference>
<dbReference type="GO" id="GO:0004459">
    <property type="term" value="F:L-lactate dehydrogenase (NAD+) activity"/>
    <property type="evidence" value="ECO:0007669"/>
    <property type="project" value="UniProtKB-UniRule"/>
</dbReference>
<dbReference type="Gene3D" id="3.90.110.10">
    <property type="entry name" value="Lactate dehydrogenase/glycoside hydrolase, family 4, C-terminal"/>
    <property type="match status" value="1"/>
</dbReference>
<dbReference type="HAMAP" id="MF_00488">
    <property type="entry name" value="Lactate_dehydrog"/>
    <property type="match status" value="1"/>
</dbReference>
<comment type="subcellular location">
    <subcellularLocation>
        <location evidence="7">Cytoplasm</location>
    </subcellularLocation>
</comment>
<protein>
    <recommendedName>
        <fullName evidence="3 7">L-lactate dehydrogenase</fullName>
        <shortName evidence="7">L-LDH</shortName>
        <ecNumber evidence="3 7">1.1.1.27</ecNumber>
    </recommendedName>
</protein>
<comment type="similarity">
    <text evidence="2 7">Belongs to the LDH/MDH superfamily. LDH family.</text>
</comment>
<feature type="binding site" evidence="7">
    <location>
        <position position="147"/>
    </location>
    <ligand>
        <name>NAD(+)</name>
        <dbReference type="ChEBI" id="CHEBI:57540"/>
    </ligand>
</feature>
<keyword evidence="7" id="KW-0963">Cytoplasm</keyword>
<feature type="binding site" evidence="7">
    <location>
        <position position="69"/>
    </location>
    <ligand>
        <name>NAD(+)</name>
        <dbReference type="ChEBI" id="CHEBI:57540"/>
    </ligand>
</feature>
<dbReference type="InterPro" id="IPR022383">
    <property type="entry name" value="Lactate/malate_DH_C"/>
</dbReference>
<keyword evidence="7" id="KW-0021">Allosteric enzyme</keyword>
<dbReference type="PIRSF" id="PIRSF000102">
    <property type="entry name" value="Lac_mal_DH"/>
    <property type="match status" value="1"/>
</dbReference>
<dbReference type="EMBL" id="UFXQ01000001">
    <property type="protein sequence ID" value="STC69045.1"/>
    <property type="molecule type" value="Genomic_DNA"/>
</dbReference>
<sequence length="314" mass="34043">MKQIVGNKVVLIGAGDVGVAYAYALVNQGTVDHLAIIDIDEKKTEGNVMDLNHGVVWAPSATKVTAGTYADCADASLVVICAGRGQRPGETRLELVEGNLKIMESIVDEVLANDFEGIFLVASNPVDILTYGVWKYSGFPSDRVIGSGTILDSARYRFMLGEMKDVSPMSVHAYIIGEHGDTELPVVSTATVGGIQLRRQVEEEPGYAEKIEKIFEETRDAAYTIIDAKGSTSYGIGMGLARITRAIVQNQGVALPVSVMLDGEYGEEDIYIGTTAIIDGNGVRRVVELDLNDHERELFKHSVDTLREIKDANF</sequence>
<dbReference type="InterPro" id="IPR036291">
    <property type="entry name" value="NAD(P)-bd_dom_sf"/>
</dbReference>
<comment type="function">
    <text evidence="7">Catalyzes the conversion of lactate to pyruvate.</text>
</comment>
<feature type="domain" description="Lactate/malate dehydrogenase N-terminal" evidence="10">
    <location>
        <begin position="8"/>
        <end position="146"/>
    </location>
</feature>
<feature type="binding site" evidence="7">
    <location>
        <position position="17"/>
    </location>
    <ligand>
        <name>NAD(+)</name>
        <dbReference type="ChEBI" id="CHEBI:57540"/>
    </ligand>
</feature>
<feature type="binding site" evidence="7">
    <location>
        <begin position="122"/>
        <end position="124"/>
    </location>
    <ligand>
        <name>NAD(+)</name>
        <dbReference type="ChEBI" id="CHEBI:57540"/>
    </ligand>
</feature>
<keyword evidence="7" id="KW-0597">Phosphoprotein</keyword>
<dbReference type="InterPro" id="IPR018177">
    <property type="entry name" value="L-lactate_DH_AS"/>
</dbReference>
<evidence type="ECO:0000259" key="11">
    <source>
        <dbReference type="Pfam" id="PF02866"/>
    </source>
</evidence>
<feature type="binding site" evidence="7">
    <location>
        <begin position="152"/>
        <end position="155"/>
    </location>
    <ligand>
        <name>substrate</name>
    </ligand>
</feature>
<dbReference type="PRINTS" id="PR00086">
    <property type="entry name" value="LLDHDRGNASE"/>
</dbReference>
<evidence type="ECO:0000256" key="8">
    <source>
        <dbReference type="PIRSR" id="PIRSR000102-1"/>
    </source>
</evidence>
<dbReference type="Pfam" id="PF00056">
    <property type="entry name" value="Ldh_1_N"/>
    <property type="match status" value="1"/>
</dbReference>
<dbReference type="AlphaFoldDB" id="A0A376CL49"/>
<dbReference type="SUPFAM" id="SSF51735">
    <property type="entry name" value="NAD(P)-binding Rossmann-fold domains"/>
    <property type="match status" value="1"/>
</dbReference>
<evidence type="ECO:0000256" key="7">
    <source>
        <dbReference type="HAMAP-Rule" id="MF_00488"/>
    </source>
</evidence>
<dbReference type="OrthoDB" id="9802969at2"/>
<evidence type="ECO:0000256" key="5">
    <source>
        <dbReference type="ARBA" id="ARBA00023027"/>
    </source>
</evidence>
<evidence type="ECO:0000256" key="2">
    <source>
        <dbReference type="ARBA" id="ARBA00006054"/>
    </source>
</evidence>
<evidence type="ECO:0000256" key="4">
    <source>
        <dbReference type="ARBA" id="ARBA00023002"/>
    </source>
</evidence>
<dbReference type="InterPro" id="IPR015955">
    <property type="entry name" value="Lactate_DH/Glyco_Ohase_4_C"/>
</dbReference>
<feature type="binding site" evidence="7">
    <location>
        <position position="86"/>
    </location>
    <ligand>
        <name>substrate</name>
    </ligand>
</feature>
<feature type="binding site" evidence="7">
    <location>
        <position position="105"/>
    </location>
    <ligand>
        <name>NAD(+)</name>
        <dbReference type="ChEBI" id="CHEBI:57540"/>
    </ligand>
</feature>
<dbReference type="InterPro" id="IPR001236">
    <property type="entry name" value="Lactate/malate_DH_N"/>
</dbReference>
<dbReference type="InterPro" id="IPR011304">
    <property type="entry name" value="L-lactate_DH"/>
</dbReference>